<dbReference type="AlphaFoldDB" id="A0A4P9WNP6"/>
<protein>
    <submittedName>
        <fullName evidence="2">Uncharacterized protein</fullName>
    </submittedName>
</protein>
<keyword evidence="1" id="KW-0812">Transmembrane</keyword>
<dbReference type="EMBL" id="KZ994484">
    <property type="protein sequence ID" value="RKO92820.1"/>
    <property type="molecule type" value="Genomic_DNA"/>
</dbReference>
<sequence length="135" mass="14595">MAFAVRGVFAFQERELGTQYSCPVGDEAQWEGHFDSDPADFINGGHCFGTPSKHSLPTPKSLAPPHHSGVTPRSKIIKAFEAKISFINDAYTYLSGFWGVFFKFAFLALAVAGFGLGSADGGKAHPWPGEDEKRG</sequence>
<evidence type="ECO:0000256" key="1">
    <source>
        <dbReference type="SAM" id="Phobius"/>
    </source>
</evidence>
<organism evidence="2 3">
    <name type="scientific">Blyttiomyces helicus</name>
    <dbReference type="NCBI Taxonomy" id="388810"/>
    <lineage>
        <taxon>Eukaryota</taxon>
        <taxon>Fungi</taxon>
        <taxon>Fungi incertae sedis</taxon>
        <taxon>Chytridiomycota</taxon>
        <taxon>Chytridiomycota incertae sedis</taxon>
        <taxon>Chytridiomycetes</taxon>
        <taxon>Chytridiomycetes incertae sedis</taxon>
        <taxon>Blyttiomyces</taxon>
    </lineage>
</organism>
<keyword evidence="1" id="KW-0472">Membrane</keyword>
<gene>
    <name evidence="2" type="ORF">BDK51DRAFT_25813</name>
</gene>
<accession>A0A4P9WNP6</accession>
<reference evidence="3" key="1">
    <citation type="journal article" date="2018" name="Nat. Microbiol.">
        <title>Leveraging single-cell genomics to expand the fungal tree of life.</title>
        <authorList>
            <person name="Ahrendt S.R."/>
            <person name="Quandt C.A."/>
            <person name="Ciobanu D."/>
            <person name="Clum A."/>
            <person name="Salamov A."/>
            <person name="Andreopoulos B."/>
            <person name="Cheng J.F."/>
            <person name="Woyke T."/>
            <person name="Pelin A."/>
            <person name="Henrissat B."/>
            <person name="Reynolds N.K."/>
            <person name="Benny G.L."/>
            <person name="Smith M.E."/>
            <person name="James T.Y."/>
            <person name="Grigoriev I.V."/>
        </authorList>
    </citation>
    <scope>NUCLEOTIDE SEQUENCE [LARGE SCALE GENOMIC DNA]</scope>
</reference>
<feature type="transmembrane region" description="Helical" evidence="1">
    <location>
        <begin position="96"/>
        <end position="116"/>
    </location>
</feature>
<evidence type="ECO:0000313" key="3">
    <source>
        <dbReference type="Proteomes" id="UP000269721"/>
    </source>
</evidence>
<keyword evidence="1" id="KW-1133">Transmembrane helix</keyword>
<evidence type="ECO:0000313" key="2">
    <source>
        <dbReference type="EMBL" id="RKO92820.1"/>
    </source>
</evidence>
<name>A0A4P9WNP6_9FUNG</name>
<dbReference type="Proteomes" id="UP000269721">
    <property type="component" value="Unassembled WGS sequence"/>
</dbReference>
<proteinExistence type="predicted"/>
<keyword evidence="3" id="KW-1185">Reference proteome</keyword>